<comment type="caution">
    <text evidence="1">The sequence shown here is derived from an EMBL/GenBank/DDBJ whole genome shotgun (WGS) entry which is preliminary data.</text>
</comment>
<name>A0A813D5J7_POLGL</name>
<protein>
    <submittedName>
        <fullName evidence="1">Uncharacterized protein</fullName>
    </submittedName>
</protein>
<dbReference type="AlphaFoldDB" id="A0A813D5J7"/>
<reference evidence="1" key="1">
    <citation type="submission" date="2021-02" db="EMBL/GenBank/DDBJ databases">
        <authorList>
            <person name="Dougan E. K."/>
            <person name="Rhodes N."/>
            <person name="Thang M."/>
            <person name="Chan C."/>
        </authorList>
    </citation>
    <scope>NUCLEOTIDE SEQUENCE</scope>
</reference>
<accession>A0A813D5J7</accession>
<gene>
    <name evidence="1" type="ORF">PGLA1383_LOCUS751</name>
</gene>
<keyword evidence="2" id="KW-1185">Reference proteome</keyword>
<evidence type="ECO:0000313" key="2">
    <source>
        <dbReference type="Proteomes" id="UP000654075"/>
    </source>
</evidence>
<proteinExistence type="predicted"/>
<sequence length="128" mass="14232">CDNFPDGGRDDEARDVFVRVSDMPQGTTSDSDPALPVSAVYEFNNGIQEGSTVRFEQPRFFQFAARSNKKRILRFNVGDAEKGTVIGYAQIGIQDLCQKKVWRLLMQSPSNDYPVYATDPTGAMSNVT</sequence>
<organism evidence="1 2">
    <name type="scientific">Polarella glacialis</name>
    <name type="common">Dinoflagellate</name>
    <dbReference type="NCBI Taxonomy" id="89957"/>
    <lineage>
        <taxon>Eukaryota</taxon>
        <taxon>Sar</taxon>
        <taxon>Alveolata</taxon>
        <taxon>Dinophyceae</taxon>
        <taxon>Suessiales</taxon>
        <taxon>Suessiaceae</taxon>
        <taxon>Polarella</taxon>
    </lineage>
</organism>
<dbReference type="Proteomes" id="UP000654075">
    <property type="component" value="Unassembled WGS sequence"/>
</dbReference>
<evidence type="ECO:0000313" key="1">
    <source>
        <dbReference type="EMBL" id="CAE8581740.1"/>
    </source>
</evidence>
<dbReference type="EMBL" id="CAJNNV010000180">
    <property type="protein sequence ID" value="CAE8581740.1"/>
    <property type="molecule type" value="Genomic_DNA"/>
</dbReference>
<feature type="non-terminal residue" evidence="1">
    <location>
        <position position="128"/>
    </location>
</feature>
<feature type="non-terminal residue" evidence="1">
    <location>
        <position position="1"/>
    </location>
</feature>